<evidence type="ECO:0000313" key="2">
    <source>
        <dbReference type="Proteomes" id="UP001211894"/>
    </source>
</evidence>
<sequence>MGFLDFKSVKEEIENLFDLVLGKINLYENGGNANFIKSDKYFTTFEDIFSEEDEEDQVCKIETLEYIKIILVWAKENDLYKSQVNVLSKEKAEMAITWIEQKLNEIKKIDFNI</sequence>
<proteinExistence type="predicted"/>
<gene>
    <name evidence="1" type="ORF">PJ311_04040</name>
</gene>
<protein>
    <recommendedName>
        <fullName evidence="3">Immunity protein Imm6</fullName>
    </recommendedName>
</protein>
<dbReference type="EMBL" id="JAQKAB010000002">
    <property type="protein sequence ID" value="MDA7025780.1"/>
    <property type="molecule type" value="Genomic_DNA"/>
</dbReference>
<name>A0ABT4X0U0_9BACI</name>
<dbReference type="RefSeq" id="WP_271339627.1">
    <property type="nucleotide sequence ID" value="NZ_JAQKAB010000002.1"/>
</dbReference>
<reference evidence="1 2" key="1">
    <citation type="submission" date="2023-01" db="EMBL/GenBank/DDBJ databases">
        <title>Bacillus changyiensis sp. nov., isolated from a coastal deposit.</title>
        <authorList>
            <person name="Xiao G."/>
            <person name="Lai Q."/>
            <person name="Hu Z."/>
            <person name="Shao Z."/>
        </authorList>
    </citation>
    <scope>NUCLEOTIDE SEQUENCE [LARGE SCALE GENOMIC DNA]</scope>
    <source>
        <strain evidence="1 2">CLL-7-23</strain>
    </source>
</reference>
<evidence type="ECO:0000313" key="1">
    <source>
        <dbReference type="EMBL" id="MDA7025780.1"/>
    </source>
</evidence>
<organism evidence="1 2">
    <name type="scientific">Bacillus changyiensis</name>
    <dbReference type="NCBI Taxonomy" id="3004103"/>
    <lineage>
        <taxon>Bacteria</taxon>
        <taxon>Bacillati</taxon>
        <taxon>Bacillota</taxon>
        <taxon>Bacilli</taxon>
        <taxon>Bacillales</taxon>
        <taxon>Bacillaceae</taxon>
        <taxon>Bacillus</taxon>
    </lineage>
</organism>
<comment type="caution">
    <text evidence="1">The sequence shown here is derived from an EMBL/GenBank/DDBJ whole genome shotgun (WGS) entry which is preliminary data.</text>
</comment>
<keyword evidence="2" id="KW-1185">Reference proteome</keyword>
<accession>A0ABT4X0U0</accession>
<evidence type="ECO:0008006" key="3">
    <source>
        <dbReference type="Google" id="ProtNLM"/>
    </source>
</evidence>
<dbReference type="Proteomes" id="UP001211894">
    <property type="component" value="Unassembled WGS sequence"/>
</dbReference>